<dbReference type="GO" id="GO:0003677">
    <property type="term" value="F:DNA binding"/>
    <property type="evidence" value="ECO:0007669"/>
    <property type="project" value="UniProtKB-KW"/>
</dbReference>
<protein>
    <submittedName>
        <fullName evidence="1">Homeodomain-like domain-containing protein</fullName>
    </submittedName>
</protein>
<dbReference type="EMBL" id="FNAO01000015">
    <property type="protein sequence ID" value="SDF17761.1"/>
    <property type="molecule type" value="Genomic_DNA"/>
</dbReference>
<dbReference type="Pfam" id="PF13384">
    <property type="entry name" value="HTH_23"/>
    <property type="match status" value="1"/>
</dbReference>
<dbReference type="SUPFAM" id="SSF46894">
    <property type="entry name" value="C-terminal effector domain of the bipartite response regulators"/>
    <property type="match status" value="1"/>
</dbReference>
<organism evidence="1 2">
    <name type="scientific">Pricia antarctica</name>
    <dbReference type="NCBI Taxonomy" id="641691"/>
    <lineage>
        <taxon>Bacteria</taxon>
        <taxon>Pseudomonadati</taxon>
        <taxon>Bacteroidota</taxon>
        <taxon>Flavobacteriia</taxon>
        <taxon>Flavobacteriales</taxon>
        <taxon>Flavobacteriaceae</taxon>
        <taxon>Pricia</taxon>
    </lineage>
</organism>
<dbReference type="AlphaFoldDB" id="A0A1G7IYL3"/>
<reference evidence="1 2" key="1">
    <citation type="submission" date="2016-10" db="EMBL/GenBank/DDBJ databases">
        <authorList>
            <person name="de Groot N.N."/>
        </authorList>
    </citation>
    <scope>NUCLEOTIDE SEQUENCE [LARGE SCALE GENOMIC DNA]</scope>
    <source>
        <strain evidence="1 2">DSM 23421</strain>
    </source>
</reference>
<sequence length="116" mass="13439">MANTLDPMDLKQIITLHLDGYSNRKIGTALGISRNTVNTYMRLFKGSDYSFKELLSFDNAALEKLFPSRTTIDNGRYDGLMRYFEGMNKARNHPGFTFLHHYHEYAQSAREPYGYT</sequence>
<feature type="non-terminal residue" evidence="1">
    <location>
        <position position="116"/>
    </location>
</feature>
<dbReference type="RefSeq" id="WP_175455388.1">
    <property type="nucleotide sequence ID" value="NZ_FNAO01000015.1"/>
</dbReference>
<keyword evidence="1" id="KW-0238">DNA-binding</keyword>
<dbReference type="Proteomes" id="UP000199109">
    <property type="component" value="Unassembled WGS sequence"/>
</dbReference>
<keyword evidence="2" id="KW-1185">Reference proteome</keyword>
<keyword evidence="1" id="KW-0371">Homeobox</keyword>
<evidence type="ECO:0000313" key="1">
    <source>
        <dbReference type="EMBL" id="SDF17761.1"/>
    </source>
</evidence>
<dbReference type="InterPro" id="IPR016032">
    <property type="entry name" value="Sig_transdc_resp-reg_C-effctor"/>
</dbReference>
<accession>A0A1G7IYL3</accession>
<name>A0A1G7IYL3_9FLAO</name>
<dbReference type="Gene3D" id="1.10.10.10">
    <property type="entry name" value="Winged helix-like DNA-binding domain superfamily/Winged helix DNA-binding domain"/>
    <property type="match status" value="1"/>
</dbReference>
<dbReference type="GO" id="GO:0006355">
    <property type="term" value="P:regulation of DNA-templated transcription"/>
    <property type="evidence" value="ECO:0007669"/>
    <property type="project" value="InterPro"/>
</dbReference>
<gene>
    <name evidence="1" type="ORF">SAMN05421636_11522</name>
</gene>
<evidence type="ECO:0000313" key="2">
    <source>
        <dbReference type="Proteomes" id="UP000199109"/>
    </source>
</evidence>
<proteinExistence type="predicted"/>
<dbReference type="InterPro" id="IPR036388">
    <property type="entry name" value="WH-like_DNA-bd_sf"/>
</dbReference>